<gene>
    <name evidence="2" type="ORF">EHS25_002640</name>
</gene>
<dbReference type="OrthoDB" id="2575758at2759"/>
<feature type="compositionally biased region" description="Polar residues" evidence="1">
    <location>
        <begin position="154"/>
        <end position="171"/>
    </location>
</feature>
<feature type="compositionally biased region" description="Low complexity" evidence="1">
    <location>
        <begin position="499"/>
        <end position="514"/>
    </location>
</feature>
<organism evidence="2 3">
    <name type="scientific">Saitozyma podzolica</name>
    <dbReference type="NCBI Taxonomy" id="1890683"/>
    <lineage>
        <taxon>Eukaryota</taxon>
        <taxon>Fungi</taxon>
        <taxon>Dikarya</taxon>
        <taxon>Basidiomycota</taxon>
        <taxon>Agaricomycotina</taxon>
        <taxon>Tremellomycetes</taxon>
        <taxon>Tremellales</taxon>
        <taxon>Trimorphomycetaceae</taxon>
        <taxon>Saitozyma</taxon>
    </lineage>
</organism>
<feature type="region of interest" description="Disordered" evidence="1">
    <location>
        <begin position="320"/>
        <end position="374"/>
    </location>
</feature>
<proteinExistence type="predicted"/>
<feature type="region of interest" description="Disordered" evidence="1">
    <location>
        <begin position="85"/>
        <end position="304"/>
    </location>
</feature>
<evidence type="ECO:0000313" key="2">
    <source>
        <dbReference type="EMBL" id="RSH88978.1"/>
    </source>
</evidence>
<sequence>MSGKMLSSLDSDALYDILANTPSPTAYDNHSDDGNNDHSFRLRHSAAGDVARAPSNASISTIGTVSTVGTVGTVGGEFLRAVCLDSPGVGSGTTQPLRVRKKVSPRVAPIGPSRRRRKSTISFPRTPRTPLSPTSSRSPASPRTPRTPISPTTVARTTPMRTLSNKSNSSAHRAISQAFLSLPVSPMPPVSSTKSSSSVRTRKQRSPSGQSELHLGLGRFAAYDQTALPGPSPPASPLPSPITRQFSYTTPPRNKKPLPASPRTPMTPSRAPRKAAELLGAGYTAPSSRKTQDSRKSKKREHFRPLPVSALIEIERFFGDIPKKPSKTPPGLKASSKSAHRSGRSQPSSHEKVSVEDRAVGEGKSTRYKDEEGQMWLDVEEEQEFAWLMGEPMIAPPSLPPVGETLHRTASNDEEAWVMERFTSVLSLSGKCGKSKRVDGESWLDLETPVPRKAERSKMLDLRDDTHIWANKALPAPPTTLSSSLPSNPGTLVCPPPRSSSRTPPSRNGRTPSPKSKNRPPPLTLSDTRPRGNLPVITATTPTHPRPGVHRSKPSIELLPAPEINNPTTPFAHPRPARAPRGAPPVPSIPQRYASMNNLSLPYSIPVEEEPVSFFEPVTPIAATGPTAGFKGKAGAGGAWLKKVVKPLGSTRG</sequence>
<feature type="compositionally biased region" description="Pro residues" evidence="1">
    <location>
        <begin position="230"/>
        <end position="240"/>
    </location>
</feature>
<accession>A0A427YD11</accession>
<protein>
    <submittedName>
        <fullName evidence="2">Uncharacterized protein</fullName>
    </submittedName>
</protein>
<feature type="compositionally biased region" description="Polar residues" evidence="1">
    <location>
        <begin position="242"/>
        <end position="252"/>
    </location>
</feature>
<dbReference type="AlphaFoldDB" id="A0A427YD11"/>
<feature type="compositionally biased region" description="Low complexity" evidence="1">
    <location>
        <begin position="122"/>
        <end position="153"/>
    </location>
</feature>
<evidence type="ECO:0000313" key="3">
    <source>
        <dbReference type="Proteomes" id="UP000279259"/>
    </source>
</evidence>
<feature type="region of interest" description="Disordered" evidence="1">
    <location>
        <begin position="474"/>
        <end position="554"/>
    </location>
</feature>
<dbReference type="EMBL" id="RSCD01000015">
    <property type="protein sequence ID" value="RSH88978.1"/>
    <property type="molecule type" value="Genomic_DNA"/>
</dbReference>
<comment type="caution">
    <text evidence="2">The sequence shown here is derived from an EMBL/GenBank/DDBJ whole genome shotgun (WGS) entry which is preliminary data.</text>
</comment>
<feature type="compositionally biased region" description="Low complexity" evidence="1">
    <location>
        <begin position="190"/>
        <end position="199"/>
    </location>
</feature>
<dbReference type="Proteomes" id="UP000279259">
    <property type="component" value="Unassembled WGS sequence"/>
</dbReference>
<keyword evidence="3" id="KW-1185">Reference proteome</keyword>
<name>A0A427YD11_9TREE</name>
<feature type="compositionally biased region" description="Basic and acidic residues" evidence="1">
    <location>
        <begin position="349"/>
        <end position="372"/>
    </location>
</feature>
<evidence type="ECO:0000256" key="1">
    <source>
        <dbReference type="SAM" id="MobiDB-lite"/>
    </source>
</evidence>
<reference evidence="2 3" key="1">
    <citation type="submission" date="2018-11" db="EMBL/GenBank/DDBJ databases">
        <title>Genome sequence of Saitozyma podzolica DSM 27192.</title>
        <authorList>
            <person name="Aliyu H."/>
            <person name="Gorte O."/>
            <person name="Ochsenreither K."/>
        </authorList>
    </citation>
    <scope>NUCLEOTIDE SEQUENCE [LARGE SCALE GENOMIC DNA]</scope>
    <source>
        <strain evidence="2 3">DSM 27192</strain>
    </source>
</reference>